<feature type="signal peptide" evidence="5">
    <location>
        <begin position="1"/>
        <end position="40"/>
    </location>
</feature>
<keyword evidence="8" id="KW-1185">Reference proteome</keyword>
<dbReference type="EMBL" id="CP017641">
    <property type="protein sequence ID" value="APZ93448.1"/>
    <property type="molecule type" value="Genomic_DNA"/>
</dbReference>
<keyword evidence="2 5" id="KW-0732">Signal</keyword>
<evidence type="ECO:0000256" key="2">
    <source>
        <dbReference type="ARBA" id="ARBA00022729"/>
    </source>
</evidence>
<dbReference type="STRING" id="1891926.Fuma_03066"/>
<feature type="domain" description="NolW-like" evidence="6">
    <location>
        <begin position="1980"/>
        <end position="2044"/>
    </location>
</feature>
<feature type="region of interest" description="Disordered" evidence="4">
    <location>
        <begin position="1889"/>
        <end position="1938"/>
    </location>
</feature>
<dbReference type="GO" id="GO:0015627">
    <property type="term" value="C:type II protein secretion system complex"/>
    <property type="evidence" value="ECO:0007669"/>
    <property type="project" value="TreeGrafter"/>
</dbReference>
<keyword evidence="3" id="KW-0472">Membrane</keyword>
<feature type="domain" description="NolW-like" evidence="6">
    <location>
        <begin position="1285"/>
        <end position="1342"/>
    </location>
</feature>
<comment type="subcellular location">
    <subcellularLocation>
        <location evidence="1">Membrane</location>
    </subcellularLocation>
</comment>
<evidence type="ECO:0000259" key="6">
    <source>
        <dbReference type="Pfam" id="PF03958"/>
    </source>
</evidence>
<proteinExistence type="predicted"/>
<dbReference type="PANTHER" id="PTHR30332">
    <property type="entry name" value="PROBABLE GENERAL SECRETION PATHWAY PROTEIN D"/>
    <property type="match status" value="1"/>
</dbReference>
<dbReference type="Proteomes" id="UP000187735">
    <property type="component" value="Chromosome"/>
</dbReference>
<dbReference type="KEGG" id="fmr:Fuma_03066"/>
<dbReference type="GO" id="GO:0009306">
    <property type="term" value="P:protein secretion"/>
    <property type="evidence" value="ECO:0007669"/>
    <property type="project" value="TreeGrafter"/>
</dbReference>
<dbReference type="Pfam" id="PF03958">
    <property type="entry name" value="Secretin_N"/>
    <property type="match status" value="3"/>
</dbReference>
<feature type="compositionally biased region" description="Basic and acidic residues" evidence="4">
    <location>
        <begin position="1891"/>
        <end position="1900"/>
    </location>
</feature>
<organism evidence="7 8">
    <name type="scientific">Fuerstiella marisgermanici</name>
    <dbReference type="NCBI Taxonomy" id="1891926"/>
    <lineage>
        <taxon>Bacteria</taxon>
        <taxon>Pseudomonadati</taxon>
        <taxon>Planctomycetota</taxon>
        <taxon>Planctomycetia</taxon>
        <taxon>Planctomycetales</taxon>
        <taxon>Planctomycetaceae</taxon>
        <taxon>Fuerstiella</taxon>
    </lineage>
</organism>
<dbReference type="RefSeq" id="WP_083732076.1">
    <property type="nucleotide sequence ID" value="NZ_CP017641.1"/>
</dbReference>
<protein>
    <submittedName>
        <fullName evidence="7">Type II secretion system protein D</fullName>
    </submittedName>
</protein>
<name>A0A1P8WHC3_9PLAN</name>
<gene>
    <name evidence="7" type="ORF">Fuma_03066</name>
</gene>
<evidence type="ECO:0000256" key="3">
    <source>
        <dbReference type="ARBA" id="ARBA00023136"/>
    </source>
</evidence>
<evidence type="ECO:0000313" key="8">
    <source>
        <dbReference type="Proteomes" id="UP000187735"/>
    </source>
</evidence>
<dbReference type="GO" id="GO:0016020">
    <property type="term" value="C:membrane"/>
    <property type="evidence" value="ECO:0007669"/>
    <property type="project" value="UniProtKB-SubCell"/>
</dbReference>
<dbReference type="InterPro" id="IPR005644">
    <property type="entry name" value="NolW-like"/>
</dbReference>
<evidence type="ECO:0000313" key="7">
    <source>
        <dbReference type="EMBL" id="APZ93448.1"/>
    </source>
</evidence>
<dbReference type="OrthoDB" id="221929at2"/>
<dbReference type="PANTHER" id="PTHR30332:SF24">
    <property type="entry name" value="SECRETIN GSPD-RELATED"/>
    <property type="match status" value="1"/>
</dbReference>
<accession>A0A1P8WHC3</accession>
<dbReference type="InterPro" id="IPR050810">
    <property type="entry name" value="Bact_Secretion_Sys_Channel"/>
</dbReference>
<sequence precursor="true">MLTIFRQMRLPVVTTTQRCTIVIAVILLCASVAPRCQAFAAQAEAEAVDYGRLADPATAATLGLSAEQKAAIAEIISKRDAALATADEAAKAGVMAKAMTELAAVLTEPQRSAFVKDAAPEPRLKFNFRFQKWTAVLDWVADEAGLSLVMDAPPPGTFNYSDTKEYTPTEAVDLLNGWLMTKGYTLVRRERMLMCLNLKEGLPDNAIPRVTVDELDARGRFEFVSVLIPMQGRPAETVLAEIKPLLGTYGKAEVLTATQQLLVVDSAASVRTIQNVVQQVPIPAVPATPTGPPPKPQLVVYPIKHANPEQAGEVLKTIIEGTLVVDAAASQISVNAIPDEQAKAKIIIQQLESNQGPDKQPVLKMYSARPSDSVEVLATLKLIAPDAQFRYDEASRKLVAWANQADQLHIAKSLEEMMAQQPNDGRTQLEVYPLKDIAPATAQSLVTALLPDARITLDTRTSSLIAIGTLTDHQAIRELLLQLEPQAAGVHPGELKSYPLNPKVNADTAIALLAGLTPSATVTSDTANRRLLITATPKDHEAIAAALAQVSQDGGGELPDLQFYTLKKASGTNAAAVLTAMLPTATVTFEAAADRLSVVGSKADHAVVVSTLAKLEATAPADEKRCLKIYDVTAKQRTRFTAVLASLTTELPGLQVLTDAQPGEMTVWATPSQHEIVAEVLTQLQRDVPPEEQPRLVVYPITKIDVASVSTVLAELFPDVKITTDAVASRLLIHAKPEVHETIRSAIQQLDSDVDGETEIKLMVYPVNGVDAVSALQLLNTEVPRATVIHDTTGQTFIVRARLEQQQQVAALLDSLQSASTPLQKRTAVTYPTSHSKSATEQQFFENAFPNATFVLDPIAQTMTALATAEDQAAIRETVEAMSKQGADAAEFKEYRVSSKNMIGVLRVMREATPNAQAVFAGDKLLTWAMPHEHAIIERIAKGLQKPEVDRRVETFDVTDVELSNAMAVLSQLVPDVSFITAQDGKSVVALVDGETKTKIQTTLTQLAESPAATAKRTLKFYDIESAGGPQAQTVVATAVPTVVFTVTQDSKRLLALVTDDEHQRVEATLQQLTTEKPFAPDTTLKLYSIKDAGPSATTVLAQSVPTAAISSGAMPDQIAVVATEKDHERVEQLLQKLQTAGKATPEKALVVYDIRGTDPTAVQTVLQPLIDADVNITVDATGRKLYVRAFPEQQQKVKATIEQITSSLKPNSELETKTYLVGRSNADEAQEVLLALYPDVTIVTDSERKLIVATATPEQHAMIENITKQIAAGGTVGNAPYAVVYSVENVSAAQAESVLTSLFTRTDAVRVSVNERTGRLVAVAREDQHALIADIMKKFDGEPGEEIKRDLAVYRVQPLDGFTVKLALEPLVSEDVLISAERRSSEILVSAPPEEQEKIAALIQEITASRITAGMETKTFRMNRGDATAAQTALVTLFPDATLVTDRLGQVLVATATPEQHKTIESVVQQMSVSQVGGKGVETRTYSMNVGDAYVAQTALQSMFPDATLVSDRRYKILVATATPEQHQTIETVVKQMTQSQIGGEGVETKTYRMNIGDADAAQTALRSLFPEATLVTDRRDRVLVATATAEQHKTIDVVVKQMNGEDQSADRPAPKTYRLNQADGETVVEVLENLFERTDEVRLSLDEVNQAVVAIARPDQHILIEQTLADLDPKDGAAAYTLQVYPIEDLDEEQVRQVVEDMLVERYPGSKVHHEAATGNLLVTTNQAGHTLTKDAIARFGRPEPREADVFQLTYLEPFTAQMAIENLISSRYPNEINQPIVYADDDTQQLWVQASKTQLVEMRTLLMKMGEVGLGAPGIEKSNPNLRIIPVGDNVDDTIKRIQDLWPKIRRNPIKVMRPKATSMNRALPSQDFQYAEARSSRHVLTALRDEPSKQTETEASVPKTEGSPEAEPSQKTLSESSPKEAPTEPPAVVIVPGDGRLTIASDDAEALDQLESLLRAIHSRPGAGGRNQDFGVYQLTNAGAVDVSTTLQQVFDDSNGLFSFGNVVMVPDERLNALIVYASRADRARIEQLLEILDSEKYEDTRRSFQTEVVPLQYASAARVEDVIQGVYSAEQRSGGPRSNIAIPKGVPTNVASVLRQINAAASSPLLTVEVQADTNSLVIKAPQELLDEVKALVQRLDEASRTTRARGITLLPLKKANSSRVMRILNDVLRQ</sequence>
<feature type="domain" description="NolW-like" evidence="6">
    <location>
        <begin position="2055"/>
        <end position="2150"/>
    </location>
</feature>
<dbReference type="InterPro" id="IPR038591">
    <property type="entry name" value="NolW-like_sf"/>
</dbReference>
<evidence type="ECO:0000256" key="1">
    <source>
        <dbReference type="ARBA" id="ARBA00004370"/>
    </source>
</evidence>
<dbReference type="Gene3D" id="3.30.1370.120">
    <property type="match status" value="4"/>
</dbReference>
<evidence type="ECO:0000256" key="4">
    <source>
        <dbReference type="SAM" id="MobiDB-lite"/>
    </source>
</evidence>
<evidence type="ECO:0000256" key="5">
    <source>
        <dbReference type="SAM" id="SignalP"/>
    </source>
</evidence>
<reference evidence="7 8" key="1">
    <citation type="journal article" date="2016" name="Front. Microbiol.">
        <title>Fuerstia marisgermanicae gen. nov., sp. nov., an Unusual Member of the Phylum Planctomycetes from the German Wadden Sea.</title>
        <authorList>
            <person name="Kohn T."/>
            <person name="Heuer A."/>
            <person name="Jogler M."/>
            <person name="Vollmers J."/>
            <person name="Boedeker C."/>
            <person name="Bunk B."/>
            <person name="Rast P."/>
            <person name="Borchert D."/>
            <person name="Glockner I."/>
            <person name="Freese H.M."/>
            <person name="Klenk H.P."/>
            <person name="Overmann J."/>
            <person name="Kaster A.K."/>
            <person name="Rohde M."/>
            <person name="Wiegand S."/>
            <person name="Jogler C."/>
        </authorList>
    </citation>
    <scope>NUCLEOTIDE SEQUENCE [LARGE SCALE GENOMIC DNA]</scope>
    <source>
        <strain evidence="7 8">NH11</strain>
    </source>
</reference>
<feature type="chain" id="PRO_5013270003" evidence="5">
    <location>
        <begin position="41"/>
        <end position="2180"/>
    </location>
</feature>